<comment type="caution">
    <text evidence="3">The sequence shown here is derived from an EMBL/GenBank/DDBJ whole genome shotgun (WGS) entry which is preliminary data.</text>
</comment>
<dbReference type="InterPro" id="IPR042460">
    <property type="entry name" value="DCN1-like_PONY"/>
</dbReference>
<keyword evidence="4" id="KW-1185">Reference proteome</keyword>
<feature type="domain" description="DCUN1" evidence="2">
    <location>
        <begin position="63"/>
        <end position="266"/>
    </location>
</feature>
<dbReference type="PANTHER" id="PTHR12281:SF31">
    <property type="entry name" value="DCN1-LIKE PROTEIN 3"/>
    <property type="match status" value="1"/>
</dbReference>
<evidence type="ECO:0000259" key="2">
    <source>
        <dbReference type="PROSITE" id="PS51229"/>
    </source>
</evidence>
<evidence type="ECO:0000256" key="1">
    <source>
        <dbReference type="RuleBase" id="RU410713"/>
    </source>
</evidence>
<name>N1JBE0_BLUG1</name>
<dbReference type="Gene3D" id="1.10.238.10">
    <property type="entry name" value="EF-hand"/>
    <property type="match status" value="1"/>
</dbReference>
<dbReference type="GO" id="GO:0045116">
    <property type="term" value="P:protein neddylation"/>
    <property type="evidence" value="ECO:0007669"/>
    <property type="project" value="TreeGrafter"/>
</dbReference>
<dbReference type="Pfam" id="PF14555">
    <property type="entry name" value="UBA_4"/>
    <property type="match status" value="1"/>
</dbReference>
<comment type="function">
    <text evidence="1">Neddylation of cullins play an essential role in the regulation of SCF-type complexes activity.</text>
</comment>
<dbReference type="STRING" id="546991.N1JBE0"/>
<dbReference type="Gene3D" id="1.10.238.200">
    <property type="entry name" value="Cullin, PONY binding domain"/>
    <property type="match status" value="1"/>
</dbReference>
<dbReference type="GO" id="GO:0031624">
    <property type="term" value="F:ubiquitin conjugating enzyme binding"/>
    <property type="evidence" value="ECO:0007669"/>
    <property type="project" value="TreeGrafter"/>
</dbReference>
<dbReference type="GO" id="GO:0000151">
    <property type="term" value="C:ubiquitin ligase complex"/>
    <property type="evidence" value="ECO:0007669"/>
    <property type="project" value="TreeGrafter"/>
</dbReference>
<dbReference type="EMBL" id="CAUH01001063">
    <property type="protein sequence ID" value="CCU75197.1"/>
    <property type="molecule type" value="Genomic_DNA"/>
</dbReference>
<dbReference type="InterPro" id="IPR014764">
    <property type="entry name" value="DCN-prot"/>
</dbReference>
<evidence type="ECO:0000313" key="4">
    <source>
        <dbReference type="Proteomes" id="UP000015441"/>
    </source>
</evidence>
<sequence>MSSKSSQKALIAEFCDLTGAPEKLAQKLLKAAAWQKDVAVDKPALITTFSDSYFTSATSGTPSQKNSLTNLFEQYHESKDEKDKLGVEGVMRYLGDLGVDLETAEIFIPLEIVKAPGLGEITKSGFVDGWGATGQVSNDQISKQKKFVASQIKKMSTDDSLFKRVYRHAFFASKEISQKAIPLENAIIYWTLLFNPPGKRWVSDSVDWLQLWTDFLQENWTKTVNKDMWNQTLEFFQKSMQDESLSFWSEDGAWPGVIDEFVAYVKPKLQTSVMETD</sequence>
<dbReference type="HOGENOM" id="CLU_047042_1_0_1"/>
<proteinExistence type="predicted"/>
<dbReference type="GO" id="GO:0097602">
    <property type="term" value="F:cullin family protein binding"/>
    <property type="evidence" value="ECO:0007669"/>
    <property type="project" value="TreeGrafter"/>
</dbReference>
<dbReference type="PANTHER" id="PTHR12281">
    <property type="entry name" value="RP42 RELATED"/>
    <property type="match status" value="1"/>
</dbReference>
<dbReference type="Gene3D" id="1.10.8.10">
    <property type="entry name" value="DNA helicase RuvA subunit, C-terminal domain"/>
    <property type="match status" value="1"/>
</dbReference>
<dbReference type="AlphaFoldDB" id="N1JBE0"/>
<reference evidence="3 4" key="1">
    <citation type="journal article" date="2010" name="Science">
        <title>Genome expansion and gene loss in powdery mildew fungi reveal tradeoffs in extreme parasitism.</title>
        <authorList>
            <person name="Spanu P.D."/>
            <person name="Abbott J.C."/>
            <person name="Amselem J."/>
            <person name="Burgis T.A."/>
            <person name="Soanes D.M."/>
            <person name="Stueber K."/>
            <person name="Ver Loren van Themaat E."/>
            <person name="Brown J.K.M."/>
            <person name="Butcher S.A."/>
            <person name="Gurr S.J."/>
            <person name="Lebrun M.-H."/>
            <person name="Ridout C.J."/>
            <person name="Schulze-Lefert P."/>
            <person name="Talbot N.J."/>
            <person name="Ahmadinejad N."/>
            <person name="Ametz C."/>
            <person name="Barton G.R."/>
            <person name="Benjdia M."/>
            <person name="Bidzinski P."/>
            <person name="Bindschedler L.V."/>
            <person name="Both M."/>
            <person name="Brewer M.T."/>
            <person name="Cadle-Davidson L."/>
            <person name="Cadle-Davidson M.M."/>
            <person name="Collemare J."/>
            <person name="Cramer R."/>
            <person name="Frenkel O."/>
            <person name="Godfrey D."/>
            <person name="Harriman J."/>
            <person name="Hoede C."/>
            <person name="King B.C."/>
            <person name="Klages S."/>
            <person name="Kleemann J."/>
            <person name="Knoll D."/>
            <person name="Koti P.S."/>
            <person name="Kreplak J."/>
            <person name="Lopez-Ruiz F.J."/>
            <person name="Lu X."/>
            <person name="Maekawa T."/>
            <person name="Mahanil S."/>
            <person name="Micali C."/>
            <person name="Milgroom M.G."/>
            <person name="Montana G."/>
            <person name="Noir S."/>
            <person name="O'Connell R.J."/>
            <person name="Oberhaensli S."/>
            <person name="Parlange F."/>
            <person name="Pedersen C."/>
            <person name="Quesneville H."/>
            <person name="Reinhardt R."/>
            <person name="Rott M."/>
            <person name="Sacristan S."/>
            <person name="Schmidt S.M."/>
            <person name="Schoen M."/>
            <person name="Skamnioti P."/>
            <person name="Sommer H."/>
            <person name="Stephens A."/>
            <person name="Takahara H."/>
            <person name="Thordal-Christensen H."/>
            <person name="Vigouroux M."/>
            <person name="Wessling R."/>
            <person name="Wicker T."/>
            <person name="Panstruga R."/>
        </authorList>
    </citation>
    <scope>NUCLEOTIDE SEQUENCE [LARGE SCALE GENOMIC DNA]</scope>
    <source>
        <strain evidence="3">DH14</strain>
    </source>
</reference>
<dbReference type="GO" id="GO:0032182">
    <property type="term" value="F:ubiquitin-like protein binding"/>
    <property type="evidence" value="ECO:0007669"/>
    <property type="project" value="TreeGrafter"/>
</dbReference>
<dbReference type="FunCoup" id="N1JBE0">
    <property type="interactions" value="378"/>
</dbReference>
<dbReference type="InParanoid" id="N1JBE0"/>
<dbReference type="Pfam" id="PF03556">
    <property type="entry name" value="Cullin_binding"/>
    <property type="match status" value="1"/>
</dbReference>
<evidence type="ECO:0000313" key="3">
    <source>
        <dbReference type="EMBL" id="CCU75197.1"/>
    </source>
</evidence>
<protein>
    <recommendedName>
        <fullName evidence="1">Defective in cullin neddylation protein</fullName>
    </recommendedName>
</protein>
<gene>
    <name evidence="3" type="ORF">BGHDH14_bgh02839</name>
</gene>
<dbReference type="eggNOG" id="KOG3077">
    <property type="taxonomic scope" value="Eukaryota"/>
</dbReference>
<accession>N1JBE0</accession>
<dbReference type="InterPro" id="IPR005176">
    <property type="entry name" value="PONY_dom"/>
</dbReference>
<dbReference type="Proteomes" id="UP000015441">
    <property type="component" value="Unassembled WGS sequence"/>
</dbReference>
<organism evidence="3 4">
    <name type="scientific">Blumeria graminis f. sp. hordei (strain DH14)</name>
    <name type="common">Barley powdery mildew</name>
    <name type="synonym">Oidium monilioides f. sp. hordei</name>
    <dbReference type="NCBI Taxonomy" id="546991"/>
    <lineage>
        <taxon>Eukaryota</taxon>
        <taxon>Fungi</taxon>
        <taxon>Dikarya</taxon>
        <taxon>Ascomycota</taxon>
        <taxon>Pezizomycotina</taxon>
        <taxon>Leotiomycetes</taxon>
        <taxon>Erysiphales</taxon>
        <taxon>Erysiphaceae</taxon>
        <taxon>Blumeria</taxon>
        <taxon>Blumeria hordei</taxon>
    </lineage>
</organism>
<dbReference type="OrthoDB" id="27198at2759"/>
<dbReference type="PROSITE" id="PS51229">
    <property type="entry name" value="DCUN1"/>
    <property type="match status" value="1"/>
</dbReference>